<comment type="cofactor">
    <cofactor evidence="1">
        <name>Zn(2+)</name>
        <dbReference type="ChEBI" id="CHEBI:29105"/>
    </cofactor>
</comment>
<organism evidence="10 11">
    <name type="scientific">Coniochaeta ligniaria NRRL 30616</name>
    <dbReference type="NCBI Taxonomy" id="1408157"/>
    <lineage>
        <taxon>Eukaryota</taxon>
        <taxon>Fungi</taxon>
        <taxon>Dikarya</taxon>
        <taxon>Ascomycota</taxon>
        <taxon>Pezizomycotina</taxon>
        <taxon>Sordariomycetes</taxon>
        <taxon>Sordariomycetidae</taxon>
        <taxon>Coniochaetales</taxon>
        <taxon>Coniochaetaceae</taxon>
        <taxon>Coniochaeta</taxon>
    </lineage>
</organism>
<keyword evidence="8" id="KW-0665">Pyrimidine biosynthesis</keyword>
<dbReference type="PANTHER" id="PTHR43137">
    <property type="entry name" value="DIHYDROOROTASE"/>
    <property type="match status" value="1"/>
</dbReference>
<protein>
    <recommendedName>
        <fullName evidence="4">dihydroorotase</fullName>
        <ecNumber evidence="4">3.5.2.3</ecNumber>
    </recommendedName>
</protein>
<evidence type="ECO:0000256" key="8">
    <source>
        <dbReference type="ARBA" id="ARBA00022975"/>
    </source>
</evidence>
<dbReference type="GO" id="GO:0044205">
    <property type="term" value="P:'de novo' UMP biosynthetic process"/>
    <property type="evidence" value="ECO:0007669"/>
    <property type="project" value="UniProtKB-UniPathway"/>
</dbReference>
<comment type="pathway">
    <text evidence="2">Pyrimidine metabolism; UMP biosynthesis via de novo pathway; (S)-dihydroorotate from bicarbonate: step 3/3.</text>
</comment>
<sequence>MKDSYVLPAAADMHVHLRDGDMSKAVTPTIRSGGVDTVYVMPNLVPPVTTVQMALDYKKRLQAIDPDINYLMTLYLHESMIENPEIIREAKKAGIAGVKSYPAGVTTNSSSGVLSYEPFYPVFEIMQEVGLVLNLHGEVPSDKKEITVLNAEPKFLPTFLDLHKRFPRLKIVLEHVTTADAVEAVRTCGDTVVGTITAHHLSLLVDNWAGDVFCFCKPVAKTPADRRALLDAAVHSNGKFFLGTDSAPHDISAKKGKGSAAAGVFTQPYACQYILTALEEAIERGDIKDEDVTEDMLRGFLSEWGRRFYGVESSQKKILLKKGKEVIPESVKAAGVEVVLFRKGETTWTVEWQ</sequence>
<dbReference type="Proteomes" id="UP000182658">
    <property type="component" value="Unassembled WGS sequence"/>
</dbReference>
<keyword evidence="7" id="KW-0862">Zinc</keyword>
<dbReference type="OrthoDB" id="1670005at2759"/>
<dbReference type="PROSITE" id="PS00482">
    <property type="entry name" value="DIHYDROOROTASE_1"/>
    <property type="match status" value="1"/>
</dbReference>
<gene>
    <name evidence="10" type="ORF">CONLIGDRAFT_595397</name>
</gene>
<comment type="similarity">
    <text evidence="3">Belongs to the metallo-dependent hydrolases superfamily. DHOase family. Class II DHOase subfamily.</text>
</comment>
<dbReference type="InterPro" id="IPR006680">
    <property type="entry name" value="Amidohydro-rel"/>
</dbReference>
<keyword evidence="6" id="KW-0378">Hydrolase</keyword>
<evidence type="ECO:0000256" key="5">
    <source>
        <dbReference type="ARBA" id="ARBA00022723"/>
    </source>
</evidence>
<dbReference type="EMBL" id="KV875096">
    <property type="protein sequence ID" value="OIW31195.1"/>
    <property type="molecule type" value="Genomic_DNA"/>
</dbReference>
<dbReference type="Gene3D" id="3.20.20.140">
    <property type="entry name" value="Metal-dependent hydrolases"/>
    <property type="match status" value="1"/>
</dbReference>
<dbReference type="PANTHER" id="PTHR43137:SF1">
    <property type="entry name" value="DIHYDROOROTASE"/>
    <property type="match status" value="1"/>
</dbReference>
<evidence type="ECO:0000256" key="1">
    <source>
        <dbReference type="ARBA" id="ARBA00001947"/>
    </source>
</evidence>
<dbReference type="GO" id="GO:0004151">
    <property type="term" value="F:dihydroorotase activity"/>
    <property type="evidence" value="ECO:0007669"/>
    <property type="project" value="UniProtKB-EC"/>
</dbReference>
<dbReference type="FunCoup" id="A0A1J7IVI0">
    <property type="interactions" value="286"/>
</dbReference>
<evidence type="ECO:0000256" key="2">
    <source>
        <dbReference type="ARBA" id="ARBA00004880"/>
    </source>
</evidence>
<evidence type="ECO:0000256" key="4">
    <source>
        <dbReference type="ARBA" id="ARBA00012860"/>
    </source>
</evidence>
<dbReference type="PIRSF" id="PIRSF001237">
    <property type="entry name" value="DHOdimr"/>
    <property type="match status" value="1"/>
</dbReference>
<dbReference type="InterPro" id="IPR004721">
    <property type="entry name" value="DHOdimr"/>
</dbReference>
<dbReference type="HAMAP" id="MF_00219">
    <property type="entry name" value="PyrC_classII"/>
    <property type="match status" value="1"/>
</dbReference>
<accession>A0A1J7IVI0</accession>
<reference evidence="10 11" key="1">
    <citation type="submission" date="2016-10" db="EMBL/GenBank/DDBJ databases">
        <title>Draft genome sequence of Coniochaeta ligniaria NRRL30616, a lignocellulolytic fungus for bioabatement of inhibitors in plant biomass hydrolysates.</title>
        <authorList>
            <consortium name="DOE Joint Genome Institute"/>
            <person name="Jimenez D.J."/>
            <person name="Hector R.E."/>
            <person name="Riley R."/>
            <person name="Sun H."/>
            <person name="Grigoriev I.V."/>
            <person name="Van Elsas J.D."/>
            <person name="Nichols N.N."/>
        </authorList>
    </citation>
    <scope>NUCLEOTIDE SEQUENCE [LARGE SCALE GENOMIC DNA]</scope>
    <source>
        <strain evidence="10 11">NRRL 30616</strain>
    </source>
</reference>
<evidence type="ECO:0000313" key="10">
    <source>
        <dbReference type="EMBL" id="OIW31195.1"/>
    </source>
</evidence>
<dbReference type="AlphaFoldDB" id="A0A1J7IVI0"/>
<name>A0A1J7IVI0_9PEZI</name>
<dbReference type="InParanoid" id="A0A1J7IVI0"/>
<dbReference type="Pfam" id="PF04909">
    <property type="entry name" value="Amidohydro_2"/>
    <property type="match status" value="1"/>
</dbReference>
<evidence type="ECO:0000256" key="3">
    <source>
        <dbReference type="ARBA" id="ARBA00005631"/>
    </source>
</evidence>
<dbReference type="GO" id="GO:0046872">
    <property type="term" value="F:metal ion binding"/>
    <property type="evidence" value="ECO:0007669"/>
    <property type="project" value="UniProtKB-KW"/>
</dbReference>
<evidence type="ECO:0000256" key="6">
    <source>
        <dbReference type="ARBA" id="ARBA00022801"/>
    </source>
</evidence>
<dbReference type="GO" id="GO:0006207">
    <property type="term" value="P:'de novo' pyrimidine nucleobase biosynthetic process"/>
    <property type="evidence" value="ECO:0007669"/>
    <property type="project" value="EnsemblFungi"/>
</dbReference>
<keyword evidence="11" id="KW-1185">Reference proteome</keyword>
<proteinExistence type="inferred from homology"/>
<dbReference type="GO" id="GO:0005737">
    <property type="term" value="C:cytoplasm"/>
    <property type="evidence" value="ECO:0007669"/>
    <property type="project" value="TreeGrafter"/>
</dbReference>
<dbReference type="InterPro" id="IPR032466">
    <property type="entry name" value="Metal_Hydrolase"/>
</dbReference>
<dbReference type="UniPathway" id="UPA00070">
    <property type="reaction ID" value="UER00117"/>
</dbReference>
<feature type="domain" description="Amidohydrolase-related" evidence="9">
    <location>
        <begin position="85"/>
        <end position="181"/>
    </location>
</feature>
<keyword evidence="5" id="KW-0479">Metal-binding</keyword>
<dbReference type="STRING" id="1408157.A0A1J7IVI0"/>
<evidence type="ECO:0000259" key="9">
    <source>
        <dbReference type="Pfam" id="PF04909"/>
    </source>
</evidence>
<evidence type="ECO:0000313" key="11">
    <source>
        <dbReference type="Proteomes" id="UP000182658"/>
    </source>
</evidence>
<dbReference type="FunFam" id="3.20.20.140:FF:000041">
    <property type="entry name" value="Dihydroorotase, variant"/>
    <property type="match status" value="1"/>
</dbReference>
<evidence type="ECO:0000256" key="7">
    <source>
        <dbReference type="ARBA" id="ARBA00022833"/>
    </source>
</evidence>
<dbReference type="InterPro" id="IPR002195">
    <property type="entry name" value="Dihydroorotase_CS"/>
</dbReference>
<dbReference type="PROSITE" id="PS00483">
    <property type="entry name" value="DIHYDROOROTASE_2"/>
    <property type="match status" value="1"/>
</dbReference>
<dbReference type="EC" id="3.5.2.3" evidence="4"/>
<dbReference type="CDD" id="cd01294">
    <property type="entry name" value="DHOase"/>
    <property type="match status" value="1"/>
</dbReference>
<dbReference type="NCBIfam" id="TIGR00856">
    <property type="entry name" value="pyrC_dimer"/>
    <property type="match status" value="1"/>
</dbReference>
<dbReference type="SUPFAM" id="SSF51556">
    <property type="entry name" value="Metallo-dependent hydrolases"/>
    <property type="match status" value="1"/>
</dbReference>